<evidence type="ECO:0000313" key="3">
    <source>
        <dbReference type="EMBL" id="PTW44546.1"/>
    </source>
</evidence>
<feature type="coiled-coil region" evidence="1">
    <location>
        <begin position="34"/>
        <end position="91"/>
    </location>
</feature>
<dbReference type="Pfam" id="PF13751">
    <property type="entry name" value="DDE_Tnp_1_6"/>
    <property type="match status" value="1"/>
</dbReference>
<evidence type="ECO:0000259" key="2">
    <source>
        <dbReference type="Pfam" id="PF13751"/>
    </source>
</evidence>
<reference evidence="3 4" key="1">
    <citation type="submission" date="2018-04" db="EMBL/GenBank/DDBJ databases">
        <title>Genomic Encyclopedia of Archaeal and Bacterial Type Strains, Phase II (KMG-II): from individual species to whole genera.</title>
        <authorList>
            <person name="Goeker M."/>
        </authorList>
    </citation>
    <scope>NUCLEOTIDE SEQUENCE [LARGE SCALE GENOMIC DNA]</scope>
    <source>
        <strain evidence="3 4">DSM 19783</strain>
    </source>
</reference>
<feature type="domain" description="Transposase DDE" evidence="2">
    <location>
        <begin position="224"/>
        <end position="339"/>
    </location>
</feature>
<dbReference type="EMBL" id="QAYC01000016">
    <property type="protein sequence ID" value="PTW44546.1"/>
    <property type="molecule type" value="Genomic_DNA"/>
</dbReference>
<name>A0A8E2VGZ9_9RHOB</name>
<proteinExistence type="predicted"/>
<organism evidence="3 4">
    <name type="scientific">Rhodovulum kholense</name>
    <dbReference type="NCBI Taxonomy" id="453584"/>
    <lineage>
        <taxon>Bacteria</taxon>
        <taxon>Pseudomonadati</taxon>
        <taxon>Pseudomonadota</taxon>
        <taxon>Alphaproteobacteria</taxon>
        <taxon>Rhodobacterales</taxon>
        <taxon>Paracoccaceae</taxon>
        <taxon>Rhodovulum</taxon>
    </lineage>
</organism>
<dbReference type="AlphaFoldDB" id="A0A8E2VGZ9"/>
<keyword evidence="1" id="KW-0175">Coiled coil</keyword>
<evidence type="ECO:0000256" key="1">
    <source>
        <dbReference type="SAM" id="Coils"/>
    </source>
</evidence>
<evidence type="ECO:0000313" key="4">
    <source>
        <dbReference type="Proteomes" id="UP000244037"/>
    </source>
</evidence>
<accession>A0A8E2VGZ9</accession>
<dbReference type="InterPro" id="IPR025668">
    <property type="entry name" value="Tnp_DDE_dom"/>
</dbReference>
<gene>
    <name evidence="3" type="ORF">C8N38_11685</name>
</gene>
<sequence>MELCRRIGVLKGDCIAIDGSKFKAVNNRDRTFTKNKIANRLVHLEVDVERYINEVVRIDRQEDGEARADKVAHLARRYGRIQQEIARLKAMDRALADAPGGQISLTDPDARAMATSARHGGMVGYNVQTAADTESHIIVTHEVTNQGFDRDQLSPMAIAARDVLQRDDLHAIADTGYFSGPEILACQEAGIITTVARPAPSGNAAKGMYVKADFAYDPERDVYVCPAGADLIYRYATEERGIQVRRYRINECQTCPLQSRCNTGTERHIARWEHEHLIDAMRERLSRDIDPMTLRRCIVEHPFGTIKGWMVHTHFLTRRLKNVRTEMAPNVLAYNIKRVISLIGIRRLMQAILA</sequence>
<comment type="caution">
    <text evidence="3">The sequence shown here is derived from an EMBL/GenBank/DDBJ whole genome shotgun (WGS) entry which is preliminary data.</text>
</comment>
<keyword evidence="4" id="KW-1185">Reference proteome</keyword>
<protein>
    <submittedName>
        <fullName evidence="3">DDE family transposase</fullName>
    </submittedName>
</protein>
<dbReference type="Proteomes" id="UP000244037">
    <property type="component" value="Unassembled WGS sequence"/>
</dbReference>
<dbReference type="PANTHER" id="PTHR33408">
    <property type="entry name" value="TRANSPOSASE"/>
    <property type="match status" value="1"/>
</dbReference>